<dbReference type="EMBL" id="CAJVRM010000162">
    <property type="protein sequence ID" value="CAG8976087.1"/>
    <property type="molecule type" value="Genomic_DNA"/>
</dbReference>
<dbReference type="OrthoDB" id="10342773at2759"/>
<feature type="compositionally biased region" description="Basic and acidic residues" evidence="1">
    <location>
        <begin position="219"/>
        <end position="244"/>
    </location>
</feature>
<proteinExistence type="predicted"/>
<feature type="region of interest" description="Disordered" evidence="1">
    <location>
        <begin position="216"/>
        <end position="244"/>
    </location>
</feature>
<name>A0A9N9LP76_9HELO</name>
<gene>
    <name evidence="2" type="ORF">HYALB_00002365</name>
</gene>
<organism evidence="2 3">
    <name type="scientific">Hymenoscyphus albidus</name>
    <dbReference type="NCBI Taxonomy" id="595503"/>
    <lineage>
        <taxon>Eukaryota</taxon>
        <taxon>Fungi</taxon>
        <taxon>Dikarya</taxon>
        <taxon>Ascomycota</taxon>
        <taxon>Pezizomycotina</taxon>
        <taxon>Leotiomycetes</taxon>
        <taxon>Helotiales</taxon>
        <taxon>Helotiaceae</taxon>
        <taxon>Hymenoscyphus</taxon>
    </lineage>
</organism>
<evidence type="ECO:0000256" key="1">
    <source>
        <dbReference type="SAM" id="MobiDB-lite"/>
    </source>
</evidence>
<sequence length="244" mass="27644">MLAVWIPHSSSNSRGRAQAGAYDLSCLYCSSELRQIQIYPSCSQITPSPPDLRRPPGTSTLSNYSRLTAAVSNNRGKPFSKHLSRSPLKTQNHSCLRTHGAISPSTPTTTTNISRSSQSKALAMCKYAQRKHEKCGCTTHQVIKKCFEARVNDSNCPVDRKEEFLTRKSCTVCGFHAEDLAEEDLVKAGFKFGFEGKRIRMMKLQREKQLKINEILAKNNEKERPETERGRKMQRERLDKMECD</sequence>
<evidence type="ECO:0000313" key="2">
    <source>
        <dbReference type="EMBL" id="CAG8976087.1"/>
    </source>
</evidence>
<comment type="caution">
    <text evidence="2">The sequence shown here is derived from an EMBL/GenBank/DDBJ whole genome shotgun (WGS) entry which is preliminary data.</text>
</comment>
<keyword evidence="3" id="KW-1185">Reference proteome</keyword>
<dbReference type="AlphaFoldDB" id="A0A9N9LP76"/>
<reference evidence="2" key="1">
    <citation type="submission" date="2021-07" db="EMBL/GenBank/DDBJ databases">
        <authorList>
            <person name="Durling M."/>
        </authorList>
    </citation>
    <scope>NUCLEOTIDE SEQUENCE</scope>
</reference>
<accession>A0A9N9LP76</accession>
<protein>
    <submittedName>
        <fullName evidence="2">Uncharacterized protein</fullName>
    </submittedName>
</protein>
<evidence type="ECO:0000313" key="3">
    <source>
        <dbReference type="Proteomes" id="UP000701801"/>
    </source>
</evidence>
<dbReference type="Proteomes" id="UP000701801">
    <property type="component" value="Unassembled WGS sequence"/>
</dbReference>